<dbReference type="PANTHER" id="PTHR43537:SF45">
    <property type="entry name" value="GNTR FAMILY REGULATORY PROTEIN"/>
    <property type="match status" value="1"/>
</dbReference>
<dbReference type="GO" id="GO:0003677">
    <property type="term" value="F:DNA binding"/>
    <property type="evidence" value="ECO:0007669"/>
    <property type="project" value="UniProtKB-KW"/>
</dbReference>
<gene>
    <name evidence="6" type="ORF">DW839_01375</name>
    <name evidence="5" type="ORF">DWW02_02810</name>
</gene>
<evidence type="ECO:0000256" key="2">
    <source>
        <dbReference type="ARBA" id="ARBA00023125"/>
    </source>
</evidence>
<dbReference type="CDD" id="cd07377">
    <property type="entry name" value="WHTH_GntR"/>
    <property type="match status" value="1"/>
</dbReference>
<feature type="domain" description="HTH gntR-type" evidence="4">
    <location>
        <begin position="7"/>
        <end position="74"/>
    </location>
</feature>
<dbReference type="Gene3D" id="1.10.10.10">
    <property type="entry name" value="Winged helix-like DNA-binding domain superfamily/Winged helix DNA-binding domain"/>
    <property type="match status" value="1"/>
</dbReference>
<dbReference type="SUPFAM" id="SSF48008">
    <property type="entry name" value="GntR ligand-binding domain-like"/>
    <property type="match status" value="1"/>
</dbReference>
<dbReference type="Pfam" id="PF07729">
    <property type="entry name" value="FCD"/>
    <property type="match status" value="1"/>
</dbReference>
<sequence length="249" mass="29041">MGSTDSRNSEDNIYDVLRTDILNLKLRPGMIFSIRDISEAYQVGRTPVRDALISLSKEGLITFLPQRGTMISKINYDKVLNERFLRTCVEEKVILEFMAVCDLKAITELEMSLDRQEKFVEEEDIRAFLAEDMYFHSIFYVGVNKGYCNDIISANSGHYMRIRLLAMADQGIDREALKQHKEITDAILAKDWERLHTILNFHLNRLVNQERALLSKYPDLFERENVEVRREPDELGVDFLVETKLKYHA</sequence>
<organism evidence="6 7">
    <name type="scientific">Enterocloster bolteae</name>
    <dbReference type="NCBI Taxonomy" id="208479"/>
    <lineage>
        <taxon>Bacteria</taxon>
        <taxon>Bacillati</taxon>
        <taxon>Bacillota</taxon>
        <taxon>Clostridia</taxon>
        <taxon>Lachnospirales</taxon>
        <taxon>Lachnospiraceae</taxon>
        <taxon>Enterocloster</taxon>
    </lineage>
</organism>
<protein>
    <submittedName>
        <fullName evidence="6">GntR family transcriptional regulator</fullName>
    </submittedName>
</protein>
<dbReference type="Gene3D" id="1.20.120.530">
    <property type="entry name" value="GntR ligand-binding domain-like"/>
    <property type="match status" value="1"/>
</dbReference>
<dbReference type="GO" id="GO:0003700">
    <property type="term" value="F:DNA-binding transcription factor activity"/>
    <property type="evidence" value="ECO:0007669"/>
    <property type="project" value="InterPro"/>
</dbReference>
<keyword evidence="3" id="KW-0804">Transcription</keyword>
<dbReference type="InterPro" id="IPR008920">
    <property type="entry name" value="TF_FadR/GntR_C"/>
</dbReference>
<dbReference type="PROSITE" id="PS50949">
    <property type="entry name" value="HTH_GNTR"/>
    <property type="match status" value="1"/>
</dbReference>
<proteinExistence type="predicted"/>
<evidence type="ECO:0000256" key="1">
    <source>
        <dbReference type="ARBA" id="ARBA00023015"/>
    </source>
</evidence>
<dbReference type="Pfam" id="PF00392">
    <property type="entry name" value="GntR"/>
    <property type="match status" value="1"/>
</dbReference>
<dbReference type="EMBL" id="QSHZ01000001">
    <property type="protein sequence ID" value="RHC59018.1"/>
    <property type="molecule type" value="Genomic_DNA"/>
</dbReference>
<accession>A0A414B187</accession>
<dbReference type="EMBL" id="QRZM01000001">
    <property type="protein sequence ID" value="RGV78681.1"/>
    <property type="molecule type" value="Genomic_DNA"/>
</dbReference>
<evidence type="ECO:0000313" key="6">
    <source>
        <dbReference type="EMBL" id="RHC59018.1"/>
    </source>
</evidence>
<dbReference type="SUPFAM" id="SSF46785">
    <property type="entry name" value="Winged helix' DNA-binding domain"/>
    <property type="match status" value="1"/>
</dbReference>
<keyword evidence="1" id="KW-0805">Transcription regulation</keyword>
<dbReference type="InterPro" id="IPR011711">
    <property type="entry name" value="GntR_C"/>
</dbReference>
<dbReference type="InterPro" id="IPR036390">
    <property type="entry name" value="WH_DNA-bd_sf"/>
</dbReference>
<evidence type="ECO:0000256" key="3">
    <source>
        <dbReference type="ARBA" id="ARBA00023163"/>
    </source>
</evidence>
<dbReference type="RefSeq" id="WP_002568151.1">
    <property type="nucleotide sequence ID" value="NZ_BAABXO010000003.1"/>
</dbReference>
<reference evidence="7 8" key="1">
    <citation type="submission" date="2018-08" db="EMBL/GenBank/DDBJ databases">
        <title>A genome reference for cultivated species of the human gut microbiota.</title>
        <authorList>
            <person name="Zou Y."/>
            <person name="Xue W."/>
            <person name="Luo G."/>
        </authorList>
    </citation>
    <scope>NUCLEOTIDE SEQUENCE [LARGE SCALE GENOMIC DNA]</scope>
    <source>
        <strain evidence="5 8">AF14-18</strain>
        <strain evidence="6 7">AM35-14</strain>
    </source>
</reference>
<evidence type="ECO:0000259" key="4">
    <source>
        <dbReference type="PROSITE" id="PS50949"/>
    </source>
</evidence>
<dbReference type="Proteomes" id="UP000284543">
    <property type="component" value="Unassembled WGS sequence"/>
</dbReference>
<dbReference type="Proteomes" id="UP000283975">
    <property type="component" value="Unassembled WGS sequence"/>
</dbReference>
<dbReference type="KEGG" id="cbol:CGC65_04320"/>
<dbReference type="GeneID" id="23115983"/>
<evidence type="ECO:0000313" key="7">
    <source>
        <dbReference type="Proteomes" id="UP000283975"/>
    </source>
</evidence>
<dbReference type="InterPro" id="IPR036388">
    <property type="entry name" value="WH-like_DNA-bd_sf"/>
</dbReference>
<evidence type="ECO:0000313" key="5">
    <source>
        <dbReference type="EMBL" id="RGV78681.1"/>
    </source>
</evidence>
<dbReference type="PANTHER" id="PTHR43537">
    <property type="entry name" value="TRANSCRIPTIONAL REGULATOR, GNTR FAMILY"/>
    <property type="match status" value="1"/>
</dbReference>
<dbReference type="InterPro" id="IPR000524">
    <property type="entry name" value="Tscrpt_reg_HTH_GntR"/>
</dbReference>
<dbReference type="AlphaFoldDB" id="A0A414B187"/>
<comment type="caution">
    <text evidence="6">The sequence shown here is derived from an EMBL/GenBank/DDBJ whole genome shotgun (WGS) entry which is preliminary data.</text>
</comment>
<evidence type="ECO:0000313" key="8">
    <source>
        <dbReference type="Proteomes" id="UP000284543"/>
    </source>
</evidence>
<name>A0A414B187_9FIRM</name>
<dbReference type="SMART" id="SM00345">
    <property type="entry name" value="HTH_GNTR"/>
    <property type="match status" value="1"/>
</dbReference>
<keyword evidence="2" id="KW-0238">DNA-binding</keyword>